<feature type="region of interest" description="Disordered" evidence="1">
    <location>
        <begin position="926"/>
        <end position="981"/>
    </location>
</feature>
<keyword evidence="3" id="KW-1185">Reference proteome</keyword>
<dbReference type="EMBL" id="JAEHOE010000099">
    <property type="protein sequence ID" value="KAG2487258.1"/>
    <property type="molecule type" value="Genomic_DNA"/>
</dbReference>
<feature type="region of interest" description="Disordered" evidence="1">
    <location>
        <begin position="525"/>
        <end position="556"/>
    </location>
</feature>
<feature type="compositionally biased region" description="Low complexity" evidence="1">
    <location>
        <begin position="926"/>
        <end position="945"/>
    </location>
</feature>
<feature type="compositionally biased region" description="Pro residues" evidence="1">
    <location>
        <begin position="1184"/>
        <end position="1194"/>
    </location>
</feature>
<gene>
    <name evidence="2" type="ORF">HYH03_014099</name>
</gene>
<name>A0A836BTV2_9CHLO</name>
<dbReference type="AlphaFoldDB" id="A0A836BTV2"/>
<feature type="region of interest" description="Disordered" evidence="1">
    <location>
        <begin position="355"/>
        <end position="442"/>
    </location>
</feature>
<feature type="compositionally biased region" description="Low complexity" evidence="1">
    <location>
        <begin position="420"/>
        <end position="442"/>
    </location>
</feature>
<dbReference type="Proteomes" id="UP000612055">
    <property type="component" value="Unassembled WGS sequence"/>
</dbReference>
<sequence>MEFPAGAAPPPAFFRARSAGNGFALELRGNDNGKPELKLVPCPDGSPLDTQWPKEQFQTLLLAFELCTGLEEIFVRYFKEDALHCLKLVFEPLCVIISSGRPVRLAVDTGTLRTSFVVQEQYVVFELFVSYVDTFLRGTEGVRAQRENAEAVAGVEARAGPHGWRNDSDVRTCFEQWAARHADARPEAQEFTGELPARDPRSVARRHTADRRFPDTFPNGEPQVFRQAVAGLSWLPQSCGGGRGCRLGFLLVCDLVQAVEAVVEDLDAPASVQLLIADLLRELDGKGPRVVGVPPVVRAAVAAATASCARGWREAGERMDAWREAVQQSAVLAGLRGADEPPVLLTPLEALRRMQASQNAAPPAAEQAPAAGPTHAQADPHRAAEDAATSRPQLPAVARAAERPQEAVPAGGPPAPKPPALTQAQAAGPAAKAPTNALTSSTAAAAGGQGAAITTGNPDAPSALTPVFTLAAPSPRVAHLGQRLQAALAALAQRGSGSLLEQVLQLLVDEAEAKLADVAAPHAAQASSSKASAHQEDPTSAVQTEDTAETPPAQEIMQLPPRIRDRIRSERCRACNNPLPTDEGRQRITLEDHAALALAHIECGLLSLIVQKQQQQQQQQDSQQAEEQKLTLCTRLQFQSFALGRSAQLGDEQPCPFCGIELARAQWNAHVAAAYSNVRLPAGQRPQPLCNTGFKQPQLQQQQPQQSRPLAADLRAAAEAARRQFGLGAAEAALLAAAVRLADQLEEAAPGLGLTQVEAAVSAVGGQGAAEAATEATVAGHGASSKRRRAGGWLPAKAVCPLGSSDGALPPGTYDVEALHAGGVPASAPRPSEASRAWITDPKGGRTRQVCLQLDTSAAAAPAALPPAGPAQPQSCRFLWAWNVAANGGAGELMGCFRFTQARPSVLPASASVKVRAQVRALPQAQAQARAQGPATAPASAQPQALSSFEVPVQPQALSSVQDPAQPQVPAEPQAHSKAAYPQSPPALLLLDGNVSLKQLLPRTEPPAPHSLGSASLEAQLVRLEDGEQARYYAQECLPGASAVSGHFRAAFFEVAGADRGAYLGVYELARSEVERVPPPTSMAIASSSVACAAMAGQSEAPLPPASHVSASAPAFASALSAHKLTAEVPGTINGSLQARQAKGREDFQHLEEHQRTCAFRGEDEPHAKRQRSEAGSPAASSEQPPPPGTSTEA</sequence>
<proteinExistence type="predicted"/>
<feature type="region of interest" description="Disordered" evidence="1">
    <location>
        <begin position="1140"/>
        <end position="1194"/>
    </location>
</feature>
<evidence type="ECO:0000256" key="1">
    <source>
        <dbReference type="SAM" id="MobiDB-lite"/>
    </source>
</evidence>
<feature type="region of interest" description="Disordered" evidence="1">
    <location>
        <begin position="689"/>
        <end position="711"/>
    </location>
</feature>
<feature type="compositionally biased region" description="Low complexity" evidence="1">
    <location>
        <begin position="696"/>
        <end position="711"/>
    </location>
</feature>
<feature type="compositionally biased region" description="Low complexity" evidence="1">
    <location>
        <begin position="355"/>
        <end position="376"/>
    </location>
</feature>
<feature type="compositionally biased region" description="Basic and acidic residues" evidence="1">
    <location>
        <begin position="1143"/>
        <end position="1173"/>
    </location>
</feature>
<feature type="compositionally biased region" description="Low complexity" evidence="1">
    <location>
        <begin position="962"/>
        <end position="974"/>
    </location>
</feature>
<evidence type="ECO:0000313" key="3">
    <source>
        <dbReference type="Proteomes" id="UP000612055"/>
    </source>
</evidence>
<comment type="caution">
    <text evidence="2">The sequence shown here is derived from an EMBL/GenBank/DDBJ whole genome shotgun (WGS) entry which is preliminary data.</text>
</comment>
<organism evidence="2 3">
    <name type="scientific">Edaphochlamys debaryana</name>
    <dbReference type="NCBI Taxonomy" id="47281"/>
    <lineage>
        <taxon>Eukaryota</taxon>
        <taxon>Viridiplantae</taxon>
        <taxon>Chlorophyta</taxon>
        <taxon>core chlorophytes</taxon>
        <taxon>Chlorophyceae</taxon>
        <taxon>CS clade</taxon>
        <taxon>Chlamydomonadales</taxon>
        <taxon>Chlamydomonadales incertae sedis</taxon>
        <taxon>Edaphochlamys</taxon>
    </lineage>
</organism>
<feature type="compositionally biased region" description="Low complexity" evidence="1">
    <location>
        <begin position="1174"/>
        <end position="1183"/>
    </location>
</feature>
<accession>A0A836BTV2</accession>
<reference evidence="2" key="1">
    <citation type="journal article" date="2020" name="bioRxiv">
        <title>Comparative genomics of Chlamydomonas.</title>
        <authorList>
            <person name="Craig R.J."/>
            <person name="Hasan A.R."/>
            <person name="Ness R.W."/>
            <person name="Keightley P.D."/>
        </authorList>
    </citation>
    <scope>NUCLEOTIDE SEQUENCE</scope>
    <source>
        <strain evidence="2">CCAP 11/70</strain>
    </source>
</reference>
<protein>
    <submittedName>
        <fullName evidence="2">Uncharacterized protein</fullName>
    </submittedName>
</protein>
<evidence type="ECO:0000313" key="2">
    <source>
        <dbReference type="EMBL" id="KAG2487258.1"/>
    </source>
</evidence>